<evidence type="ECO:0000256" key="2">
    <source>
        <dbReference type="PROSITE-ProRule" id="PRU00176"/>
    </source>
</evidence>
<dbReference type="EMBL" id="KK120447">
    <property type="protein sequence ID" value="KFM78317.1"/>
    <property type="molecule type" value="Genomic_DNA"/>
</dbReference>
<dbReference type="AlphaFoldDB" id="A0A087ULS8"/>
<dbReference type="SMART" id="SM00360">
    <property type="entry name" value="RRM"/>
    <property type="match status" value="1"/>
</dbReference>
<dbReference type="OMA" id="KINCCAD"/>
<gene>
    <name evidence="6" type="ORF">X975_27231</name>
</gene>
<feature type="compositionally biased region" description="Acidic residues" evidence="4">
    <location>
        <begin position="1"/>
        <end position="13"/>
    </location>
</feature>
<evidence type="ECO:0000313" key="6">
    <source>
        <dbReference type="EMBL" id="KFM78317.1"/>
    </source>
</evidence>
<dbReference type="GO" id="GO:0008143">
    <property type="term" value="F:poly(A) binding"/>
    <property type="evidence" value="ECO:0007669"/>
    <property type="project" value="TreeGrafter"/>
</dbReference>
<dbReference type="SUPFAM" id="SSF54928">
    <property type="entry name" value="RNA-binding domain, RBD"/>
    <property type="match status" value="1"/>
</dbReference>
<dbReference type="Gene3D" id="3.30.70.330">
    <property type="match status" value="1"/>
</dbReference>
<reference evidence="6 7" key="1">
    <citation type="submission" date="2013-11" db="EMBL/GenBank/DDBJ databases">
        <title>Genome sequencing of Stegodyphus mimosarum.</title>
        <authorList>
            <person name="Bechsgaard J."/>
        </authorList>
    </citation>
    <scope>NUCLEOTIDE SEQUENCE [LARGE SCALE GENOMIC DNA]</scope>
</reference>
<dbReference type="InterPro" id="IPR012677">
    <property type="entry name" value="Nucleotide-bd_a/b_plait_sf"/>
</dbReference>
<dbReference type="PANTHER" id="PTHR23236">
    <property type="entry name" value="EUKARYOTIC TRANSLATION INITIATION FACTOR 4B/4H"/>
    <property type="match status" value="1"/>
</dbReference>
<accession>A0A087ULS8</accession>
<dbReference type="InterPro" id="IPR035979">
    <property type="entry name" value="RBD_domain_sf"/>
</dbReference>
<proteinExistence type="predicted"/>
<dbReference type="InterPro" id="IPR000504">
    <property type="entry name" value="RRM_dom"/>
</dbReference>
<dbReference type="GO" id="GO:0005634">
    <property type="term" value="C:nucleus"/>
    <property type="evidence" value="ECO:0007669"/>
    <property type="project" value="TreeGrafter"/>
</dbReference>
<keyword evidence="7" id="KW-1185">Reference proteome</keyword>
<evidence type="ECO:0000256" key="3">
    <source>
        <dbReference type="SAM" id="Coils"/>
    </source>
</evidence>
<name>A0A087ULS8_STEMI</name>
<protein>
    <submittedName>
        <fullName evidence="6">Polyadenylate-binding protein 2</fullName>
    </submittedName>
</protein>
<evidence type="ECO:0000313" key="7">
    <source>
        <dbReference type="Proteomes" id="UP000054359"/>
    </source>
</evidence>
<dbReference type="Proteomes" id="UP000054359">
    <property type="component" value="Unassembled WGS sequence"/>
</dbReference>
<sequence>MLEISDENIETEDPFLLTGDNEQNEKFDAKETENEDPDVAMIKARVKEMEEESENIDRLQREVAKLHTRCIPYNENESRASESEREAAAESAGFMSANYEDRVEIDSRSIYVGNVDYGATAEELEHHFHGCGSINRVTIQCDKYTGHSKGFAYIEFADKESVITSAAFDESVFRGRFLKVLPKRTNYAGISTTNR</sequence>
<evidence type="ECO:0000256" key="4">
    <source>
        <dbReference type="SAM" id="MobiDB-lite"/>
    </source>
</evidence>
<dbReference type="STRING" id="407821.A0A087ULS8"/>
<dbReference type="Pfam" id="PF00076">
    <property type="entry name" value="RRM_1"/>
    <property type="match status" value="1"/>
</dbReference>
<dbReference type="PANTHER" id="PTHR23236:SF12">
    <property type="entry name" value="EUKARYOTIC INITIATION FACTOR 4B-RELATED"/>
    <property type="match status" value="1"/>
</dbReference>
<dbReference type="PROSITE" id="PS50102">
    <property type="entry name" value="RRM"/>
    <property type="match status" value="1"/>
</dbReference>
<feature type="domain" description="RRM" evidence="5">
    <location>
        <begin position="108"/>
        <end position="185"/>
    </location>
</feature>
<feature type="compositionally biased region" description="Basic and acidic residues" evidence="4">
    <location>
        <begin position="23"/>
        <end position="32"/>
    </location>
</feature>
<feature type="non-terminal residue" evidence="6">
    <location>
        <position position="195"/>
    </location>
</feature>
<evidence type="ECO:0000259" key="5">
    <source>
        <dbReference type="PROSITE" id="PS50102"/>
    </source>
</evidence>
<keyword evidence="1 2" id="KW-0694">RNA-binding</keyword>
<feature type="coiled-coil region" evidence="3">
    <location>
        <begin position="39"/>
        <end position="69"/>
    </location>
</feature>
<feature type="region of interest" description="Disordered" evidence="4">
    <location>
        <begin position="1"/>
        <end position="37"/>
    </location>
</feature>
<dbReference type="OrthoDB" id="4726at2759"/>
<keyword evidence="3" id="KW-0175">Coiled coil</keyword>
<evidence type="ECO:0000256" key="1">
    <source>
        <dbReference type="ARBA" id="ARBA00022884"/>
    </source>
</evidence>
<organism evidence="6 7">
    <name type="scientific">Stegodyphus mimosarum</name>
    <name type="common">African social velvet spider</name>
    <dbReference type="NCBI Taxonomy" id="407821"/>
    <lineage>
        <taxon>Eukaryota</taxon>
        <taxon>Metazoa</taxon>
        <taxon>Ecdysozoa</taxon>
        <taxon>Arthropoda</taxon>
        <taxon>Chelicerata</taxon>
        <taxon>Arachnida</taxon>
        <taxon>Araneae</taxon>
        <taxon>Araneomorphae</taxon>
        <taxon>Entelegynae</taxon>
        <taxon>Eresoidea</taxon>
        <taxon>Eresidae</taxon>
        <taxon>Stegodyphus</taxon>
    </lineage>
</organism>